<feature type="chain" id="PRO_5012280626" evidence="2">
    <location>
        <begin position="25"/>
        <end position="330"/>
    </location>
</feature>
<comment type="similarity">
    <text evidence="1">Belongs to the UPF0065 (bug) family.</text>
</comment>
<dbReference type="RefSeq" id="WP_084283631.1">
    <property type="nucleotide sequence ID" value="NZ_FWXJ01000007.1"/>
</dbReference>
<dbReference type="PANTHER" id="PTHR42928">
    <property type="entry name" value="TRICARBOXYLATE-BINDING PROTEIN"/>
    <property type="match status" value="1"/>
</dbReference>
<accession>A0A1W2A4U3</accession>
<organism evidence="3 4">
    <name type="scientific">Polynucleobacter kasalickyi</name>
    <dbReference type="NCBI Taxonomy" id="1938817"/>
    <lineage>
        <taxon>Bacteria</taxon>
        <taxon>Pseudomonadati</taxon>
        <taxon>Pseudomonadota</taxon>
        <taxon>Betaproteobacteria</taxon>
        <taxon>Burkholderiales</taxon>
        <taxon>Burkholderiaceae</taxon>
        <taxon>Polynucleobacter</taxon>
    </lineage>
</organism>
<dbReference type="Gene3D" id="3.40.190.10">
    <property type="entry name" value="Periplasmic binding protein-like II"/>
    <property type="match status" value="1"/>
</dbReference>
<dbReference type="PANTHER" id="PTHR42928:SF5">
    <property type="entry name" value="BLR1237 PROTEIN"/>
    <property type="match status" value="1"/>
</dbReference>
<protein>
    <submittedName>
        <fullName evidence="3">Tripartite-type tricarboxylate transporter, receptor component TctC</fullName>
    </submittedName>
</protein>
<dbReference type="OrthoDB" id="8678477at2"/>
<evidence type="ECO:0000256" key="1">
    <source>
        <dbReference type="ARBA" id="ARBA00006987"/>
    </source>
</evidence>
<dbReference type="STRING" id="1938817.SAMN06296008_107119"/>
<dbReference type="Proteomes" id="UP000192708">
    <property type="component" value="Unassembled WGS sequence"/>
</dbReference>
<reference evidence="3 4" key="1">
    <citation type="submission" date="2017-04" db="EMBL/GenBank/DDBJ databases">
        <authorList>
            <person name="Afonso C.L."/>
            <person name="Miller P.J."/>
            <person name="Scott M.A."/>
            <person name="Spackman E."/>
            <person name="Goraichik I."/>
            <person name="Dimitrov K.M."/>
            <person name="Suarez D.L."/>
            <person name="Swayne D.E."/>
        </authorList>
    </citation>
    <scope>NUCLEOTIDE SEQUENCE [LARGE SCALE GENOMIC DNA]</scope>
    <source>
        <strain evidence="3 4">VK13</strain>
    </source>
</reference>
<gene>
    <name evidence="3" type="ORF">SAMN06296008_107119</name>
</gene>
<proteinExistence type="inferred from homology"/>
<keyword evidence="3" id="KW-0675">Receptor</keyword>
<dbReference type="SUPFAM" id="SSF53850">
    <property type="entry name" value="Periplasmic binding protein-like II"/>
    <property type="match status" value="1"/>
</dbReference>
<evidence type="ECO:0000313" key="4">
    <source>
        <dbReference type="Proteomes" id="UP000192708"/>
    </source>
</evidence>
<dbReference type="AlphaFoldDB" id="A0A1W2A4U3"/>
<keyword evidence="4" id="KW-1185">Reference proteome</keyword>
<evidence type="ECO:0000313" key="3">
    <source>
        <dbReference type="EMBL" id="SMC55666.1"/>
    </source>
</evidence>
<dbReference type="InterPro" id="IPR005064">
    <property type="entry name" value="BUG"/>
</dbReference>
<dbReference type="InterPro" id="IPR042100">
    <property type="entry name" value="Bug_dom1"/>
</dbReference>
<dbReference type="Pfam" id="PF03401">
    <property type="entry name" value="TctC"/>
    <property type="match status" value="1"/>
</dbReference>
<dbReference type="PIRSF" id="PIRSF017082">
    <property type="entry name" value="YflP"/>
    <property type="match status" value="1"/>
</dbReference>
<dbReference type="EMBL" id="FWXJ01000007">
    <property type="protein sequence ID" value="SMC55666.1"/>
    <property type="molecule type" value="Genomic_DNA"/>
</dbReference>
<sequence length="330" mass="35152">MKTNQLIVAFGIVLQTLFAQSAFAQSSDYPSRSITLITPFPAGGSTDIVARIISKSLSAQLGQSVIVDNRPGAGGSIGCDVVAKAKSDGYTLLITSSSTHAIGAALAKKVPFDYDADFTPIIHAATSPHVFLVTKQIGVKNLPEFMAYAKAHPDGLNYSSAGTGTIMHLTGEMFNSDTGTHMLHIPYKGSSLSMPDLISGKVQVLFDALVSALPSIQDGKLTVLAVTSRKRTALLPNVPTLMEIGGSYNLGNFVSENIWGFYGPKNLPPQILEKLNTALNKTLKDPEVIKQLVSNGAEVGGGSAMQFKDQMLSDRAKWAKIIKEQRIDAD</sequence>
<feature type="signal peptide" evidence="2">
    <location>
        <begin position="1"/>
        <end position="24"/>
    </location>
</feature>
<keyword evidence="2" id="KW-0732">Signal</keyword>
<dbReference type="CDD" id="cd13578">
    <property type="entry name" value="PBP2_Bug27"/>
    <property type="match status" value="1"/>
</dbReference>
<name>A0A1W2A4U3_9BURK</name>
<evidence type="ECO:0000256" key="2">
    <source>
        <dbReference type="SAM" id="SignalP"/>
    </source>
</evidence>
<dbReference type="Gene3D" id="3.40.190.150">
    <property type="entry name" value="Bordetella uptake gene, domain 1"/>
    <property type="match status" value="1"/>
</dbReference>